<evidence type="ECO:0000256" key="1">
    <source>
        <dbReference type="SAM" id="Coils"/>
    </source>
</evidence>
<dbReference type="Gene3D" id="1.20.1270.60">
    <property type="entry name" value="Arfaptin homology (AH) domain/BAR domain"/>
    <property type="match status" value="1"/>
</dbReference>
<sequence length="476" mass="53210">MITNMTLSTPPISPLVTTLKKHQDDPSSFPRNSSHLNHHTSHLNHQGKPSNNNNNNDTSVTSSPSLFASLSTSTIARKAMSVMSSTSSYQYFGTLDESDDGATSIQSAPTTPEDYHHLSKHDLASVIDTHHTLLSAAQAYREQLAQLSIASANFGIALESVAKHKATMDAGQGLQAAAGLQLLISNHHQILAESMRNTFEIPLVEQIEEHQSTIKESQENYDTALQMISKNIREKEAANLQQAKKGQRDLGKYKRTLKDLTRQVDELDYIKTTYNQRMQDIERHYHQGILHQTGWLVRAQVDVYELLASKGLGDSTLESMIQQHPDPFNSYETVNENDASNDLFTVLPANSLIDPLPSVASIQPYTNNNIIITTDDFNRIDENGNGQKQENDLDQDIQSLDEVELNGSPTCFDHLQAAAAPFLYKRPSTDSFHRHIQQQQQQQQQQQERQGQPPLIKVPMQPDSSDISNTHDNKLD</sequence>
<organism evidence="3 4">
    <name type="scientific">Absidia repens</name>
    <dbReference type="NCBI Taxonomy" id="90262"/>
    <lineage>
        <taxon>Eukaryota</taxon>
        <taxon>Fungi</taxon>
        <taxon>Fungi incertae sedis</taxon>
        <taxon>Mucoromycota</taxon>
        <taxon>Mucoromycotina</taxon>
        <taxon>Mucoromycetes</taxon>
        <taxon>Mucorales</taxon>
        <taxon>Cunninghamellaceae</taxon>
        <taxon>Absidia</taxon>
    </lineage>
</organism>
<dbReference type="InterPro" id="IPR027267">
    <property type="entry name" value="AH/BAR_dom_sf"/>
</dbReference>
<gene>
    <name evidence="3" type="ORF">BCR42DRAFT_485407</name>
</gene>
<evidence type="ECO:0000313" key="4">
    <source>
        <dbReference type="Proteomes" id="UP000193560"/>
    </source>
</evidence>
<name>A0A1X2J042_9FUNG</name>
<feature type="region of interest" description="Disordered" evidence="2">
    <location>
        <begin position="430"/>
        <end position="476"/>
    </location>
</feature>
<dbReference type="InterPro" id="IPR037470">
    <property type="entry name" value="IVY1"/>
</dbReference>
<dbReference type="EMBL" id="MCGE01000001">
    <property type="protein sequence ID" value="ORZ25207.1"/>
    <property type="molecule type" value="Genomic_DNA"/>
</dbReference>
<dbReference type="GO" id="GO:0000329">
    <property type="term" value="C:fungal-type vacuole membrane"/>
    <property type="evidence" value="ECO:0007669"/>
    <property type="project" value="InterPro"/>
</dbReference>
<feature type="coiled-coil region" evidence="1">
    <location>
        <begin position="207"/>
        <end position="263"/>
    </location>
</feature>
<dbReference type="PANTHER" id="PTHR38407:SF1">
    <property type="entry name" value="PROTEIN IVY1"/>
    <property type="match status" value="1"/>
</dbReference>
<feature type="compositionally biased region" description="Polar residues" evidence="2">
    <location>
        <begin position="1"/>
        <end position="10"/>
    </location>
</feature>
<evidence type="ECO:0000313" key="3">
    <source>
        <dbReference type="EMBL" id="ORZ25207.1"/>
    </source>
</evidence>
<comment type="caution">
    <text evidence="3">The sequence shown here is derived from an EMBL/GenBank/DDBJ whole genome shotgun (WGS) entry which is preliminary data.</text>
</comment>
<feature type="compositionally biased region" description="Low complexity" evidence="2">
    <location>
        <begin position="51"/>
        <end position="62"/>
    </location>
</feature>
<accession>A0A1X2J042</accession>
<dbReference type="GO" id="GO:0042144">
    <property type="term" value="P:vacuole fusion, non-autophagic"/>
    <property type="evidence" value="ECO:0007669"/>
    <property type="project" value="InterPro"/>
</dbReference>
<keyword evidence="1" id="KW-0175">Coiled coil</keyword>
<dbReference type="PANTHER" id="PTHR38407">
    <property type="entry name" value="PROTEIN IVY1"/>
    <property type="match status" value="1"/>
</dbReference>
<evidence type="ECO:0000256" key="2">
    <source>
        <dbReference type="SAM" id="MobiDB-lite"/>
    </source>
</evidence>
<dbReference type="STRING" id="90262.A0A1X2J042"/>
<feature type="compositionally biased region" description="Low complexity" evidence="2">
    <location>
        <begin position="437"/>
        <end position="447"/>
    </location>
</feature>
<dbReference type="AlphaFoldDB" id="A0A1X2J042"/>
<dbReference type="SUPFAM" id="SSF103657">
    <property type="entry name" value="BAR/IMD domain-like"/>
    <property type="match status" value="1"/>
</dbReference>
<dbReference type="OrthoDB" id="5594612at2759"/>
<proteinExistence type="predicted"/>
<feature type="region of interest" description="Disordered" evidence="2">
    <location>
        <begin position="1"/>
        <end position="62"/>
    </location>
</feature>
<keyword evidence="4" id="KW-1185">Reference proteome</keyword>
<dbReference type="Proteomes" id="UP000193560">
    <property type="component" value="Unassembled WGS sequence"/>
</dbReference>
<reference evidence="3 4" key="1">
    <citation type="submission" date="2016-07" db="EMBL/GenBank/DDBJ databases">
        <title>Pervasive Adenine N6-methylation of Active Genes in Fungi.</title>
        <authorList>
            <consortium name="DOE Joint Genome Institute"/>
            <person name="Mondo S.J."/>
            <person name="Dannebaum R.O."/>
            <person name="Kuo R.C."/>
            <person name="Labutti K."/>
            <person name="Haridas S."/>
            <person name="Kuo A."/>
            <person name="Salamov A."/>
            <person name="Ahrendt S.R."/>
            <person name="Lipzen A."/>
            <person name="Sullivan W."/>
            <person name="Andreopoulos W.B."/>
            <person name="Clum A."/>
            <person name="Lindquist E."/>
            <person name="Daum C."/>
            <person name="Ramamoorthy G.K."/>
            <person name="Gryganskyi A."/>
            <person name="Culley D."/>
            <person name="Magnuson J.K."/>
            <person name="James T.Y."/>
            <person name="O'Malley M.A."/>
            <person name="Stajich J.E."/>
            <person name="Spatafora J.W."/>
            <person name="Visel A."/>
            <person name="Grigoriev I.V."/>
        </authorList>
    </citation>
    <scope>NUCLEOTIDE SEQUENCE [LARGE SCALE GENOMIC DNA]</scope>
    <source>
        <strain evidence="3 4">NRRL 1336</strain>
    </source>
</reference>
<dbReference type="GO" id="GO:0005543">
    <property type="term" value="F:phospholipid binding"/>
    <property type="evidence" value="ECO:0007669"/>
    <property type="project" value="InterPro"/>
</dbReference>
<evidence type="ECO:0008006" key="5">
    <source>
        <dbReference type="Google" id="ProtNLM"/>
    </source>
</evidence>
<protein>
    <recommendedName>
        <fullName evidence="5">IMD domain-containing protein</fullName>
    </recommendedName>
</protein>